<feature type="compositionally biased region" description="Acidic residues" evidence="1">
    <location>
        <begin position="443"/>
        <end position="454"/>
    </location>
</feature>
<feature type="compositionally biased region" description="Low complexity" evidence="1">
    <location>
        <begin position="495"/>
        <end position="525"/>
    </location>
</feature>
<dbReference type="GO" id="GO:0008061">
    <property type="term" value="F:chitin binding"/>
    <property type="evidence" value="ECO:0007669"/>
    <property type="project" value="InterPro"/>
</dbReference>
<feature type="compositionally biased region" description="Low complexity" evidence="1">
    <location>
        <begin position="322"/>
        <end position="368"/>
    </location>
</feature>
<dbReference type="Gene3D" id="2.170.140.10">
    <property type="entry name" value="Chitin binding domain"/>
    <property type="match status" value="1"/>
</dbReference>
<dbReference type="EMBL" id="CABPRJ010000515">
    <property type="protein sequence ID" value="VVC30414.1"/>
    <property type="molecule type" value="Genomic_DNA"/>
</dbReference>
<feature type="compositionally biased region" description="Low complexity" evidence="1">
    <location>
        <begin position="409"/>
        <end position="426"/>
    </location>
</feature>
<name>A0A5E4MDR0_9HEMI</name>
<dbReference type="Pfam" id="PF01607">
    <property type="entry name" value="CBM_14"/>
    <property type="match status" value="1"/>
</dbReference>
<dbReference type="InterPro" id="IPR002557">
    <property type="entry name" value="Chitin-bd_dom"/>
</dbReference>
<dbReference type="PANTHER" id="PTHR22933">
    <property type="entry name" value="FI18007P1-RELATED"/>
    <property type="match status" value="1"/>
</dbReference>
<feature type="compositionally biased region" description="Polar residues" evidence="1">
    <location>
        <begin position="199"/>
        <end position="233"/>
    </location>
</feature>
<evidence type="ECO:0000313" key="4">
    <source>
        <dbReference type="EMBL" id="VVC30414.1"/>
    </source>
</evidence>
<dbReference type="SMART" id="SM00494">
    <property type="entry name" value="ChtBD2"/>
    <property type="match status" value="1"/>
</dbReference>
<evidence type="ECO:0000259" key="3">
    <source>
        <dbReference type="PROSITE" id="PS50940"/>
    </source>
</evidence>
<dbReference type="Proteomes" id="UP000325440">
    <property type="component" value="Unassembled WGS sequence"/>
</dbReference>
<feature type="compositionally biased region" description="Pro residues" evidence="1">
    <location>
        <begin position="398"/>
        <end position="408"/>
    </location>
</feature>
<evidence type="ECO:0000256" key="1">
    <source>
        <dbReference type="SAM" id="MobiDB-lite"/>
    </source>
</evidence>
<feature type="compositionally biased region" description="Acidic residues" evidence="1">
    <location>
        <begin position="537"/>
        <end position="556"/>
    </location>
</feature>
<feature type="compositionally biased region" description="Basic and acidic residues" evidence="1">
    <location>
        <begin position="455"/>
        <end position="464"/>
    </location>
</feature>
<feature type="chain" id="PRO_5023039637" evidence="2">
    <location>
        <begin position="17"/>
        <end position="592"/>
    </location>
</feature>
<feature type="region of interest" description="Disordered" evidence="1">
    <location>
        <begin position="196"/>
        <end position="233"/>
    </location>
</feature>
<feature type="compositionally biased region" description="Low complexity" evidence="1">
    <location>
        <begin position="467"/>
        <end position="479"/>
    </location>
</feature>
<keyword evidence="2" id="KW-0732">Signal</keyword>
<feature type="region of interest" description="Disordered" evidence="1">
    <location>
        <begin position="257"/>
        <end position="368"/>
    </location>
</feature>
<evidence type="ECO:0000313" key="5">
    <source>
        <dbReference type="Proteomes" id="UP000325440"/>
    </source>
</evidence>
<feature type="domain" description="Chitin-binding type-2" evidence="3">
    <location>
        <begin position="42"/>
        <end position="105"/>
    </location>
</feature>
<dbReference type="InterPro" id="IPR036508">
    <property type="entry name" value="Chitin-bd_dom_sf"/>
</dbReference>
<accession>A0A5E4MDR0</accession>
<protein>
    <submittedName>
        <fullName evidence="4">Chitin binding domain,Armadillo-like helical</fullName>
    </submittedName>
</protein>
<dbReference type="SUPFAM" id="SSF57625">
    <property type="entry name" value="Invertebrate chitin-binding proteins"/>
    <property type="match status" value="1"/>
</dbReference>
<evidence type="ECO:0000256" key="2">
    <source>
        <dbReference type="SAM" id="SignalP"/>
    </source>
</evidence>
<keyword evidence="5" id="KW-1185">Reference proteome</keyword>
<organism evidence="4 5">
    <name type="scientific">Cinara cedri</name>
    <dbReference type="NCBI Taxonomy" id="506608"/>
    <lineage>
        <taxon>Eukaryota</taxon>
        <taxon>Metazoa</taxon>
        <taxon>Ecdysozoa</taxon>
        <taxon>Arthropoda</taxon>
        <taxon>Hexapoda</taxon>
        <taxon>Insecta</taxon>
        <taxon>Pterygota</taxon>
        <taxon>Neoptera</taxon>
        <taxon>Paraneoptera</taxon>
        <taxon>Hemiptera</taxon>
        <taxon>Sternorrhyncha</taxon>
        <taxon>Aphidomorpha</taxon>
        <taxon>Aphidoidea</taxon>
        <taxon>Aphididae</taxon>
        <taxon>Lachninae</taxon>
        <taxon>Cinara</taxon>
    </lineage>
</organism>
<dbReference type="GO" id="GO:0005576">
    <property type="term" value="C:extracellular region"/>
    <property type="evidence" value="ECO:0007669"/>
    <property type="project" value="InterPro"/>
</dbReference>
<sequence length="592" mass="65022">MLLTFLLAAALWNCNCWWNAANIYTFAVQPGYLDFDNLPDTNFSCDGKVIGGYYADVETGCQMFHVCTIGQKAEITDIKFLCLNGTVFDQETRVCERLDEVDCSKSESFFDLNLELYGNNGAGYGIAPEEPLESQEPVQCDADEDECSGTADYFEEEVTTIGGPTEASVSSVTAATTTTAAATTTTTTTTTTARAIVSTGPTTQPNAKKQSAPTVTMTSTSRPVVTQQQAQAVSYPTNSPETIAALIALHNAFQESLKDREQGPGPKGQQPHRYTQQPPLPQLQQQPSPKPFTVTNFQPPRHFPSKAPSHPPPLSPYRHHQQQLQQQHQQHQQQQHQQQQHQQQQHQQQQHQQQQHQQQQHQQQQLQQPVLLSSERFGNQNFRHGYQLLQNGPSPENEQPPPPPPPAPSSYQQQQYNADVGVQYDGNYDDDGGALGAAVGLGIDDDESDVDDEESQRNFAREAPEASVSVQVQVSSSSSKNSAINPQQQQQVSSTTAASTTTTTTTPTTTTTTTTTTTPTPTTTIPEPPPPPALVVDDADSGDLYEDEYEELEGDEEFFKDVPKVGRNRRRRHGDFVVGGVGHGDRADRGRS</sequence>
<feature type="compositionally biased region" description="Polar residues" evidence="1">
    <location>
        <begin position="480"/>
        <end position="494"/>
    </location>
</feature>
<gene>
    <name evidence="4" type="ORF">CINCED_3A006019</name>
</gene>
<feature type="signal peptide" evidence="2">
    <location>
        <begin position="1"/>
        <end position="16"/>
    </location>
</feature>
<dbReference type="PANTHER" id="PTHR22933:SF43">
    <property type="entry name" value="LP10131P"/>
    <property type="match status" value="1"/>
</dbReference>
<dbReference type="AlphaFoldDB" id="A0A5E4MDR0"/>
<dbReference type="OrthoDB" id="10065127at2759"/>
<feature type="region of interest" description="Disordered" evidence="1">
    <location>
        <begin position="385"/>
        <end position="592"/>
    </location>
</feature>
<feature type="compositionally biased region" description="Basic and acidic residues" evidence="1">
    <location>
        <begin position="583"/>
        <end position="592"/>
    </location>
</feature>
<dbReference type="InterPro" id="IPR052976">
    <property type="entry name" value="Scoloptoxin-like"/>
</dbReference>
<dbReference type="PROSITE" id="PS50940">
    <property type="entry name" value="CHIT_BIND_II"/>
    <property type="match status" value="1"/>
</dbReference>
<proteinExistence type="predicted"/>
<reference evidence="4 5" key="1">
    <citation type="submission" date="2019-08" db="EMBL/GenBank/DDBJ databases">
        <authorList>
            <person name="Alioto T."/>
            <person name="Alioto T."/>
            <person name="Gomez Garrido J."/>
        </authorList>
    </citation>
    <scope>NUCLEOTIDE SEQUENCE [LARGE SCALE GENOMIC DNA]</scope>
</reference>